<evidence type="ECO:0000256" key="6">
    <source>
        <dbReference type="ARBA" id="ARBA00022679"/>
    </source>
</evidence>
<evidence type="ECO:0000256" key="8">
    <source>
        <dbReference type="ARBA" id="ARBA00022741"/>
    </source>
</evidence>
<evidence type="ECO:0000256" key="3">
    <source>
        <dbReference type="ARBA" id="ARBA00022553"/>
    </source>
</evidence>
<evidence type="ECO:0000256" key="10">
    <source>
        <dbReference type="ARBA" id="ARBA00022840"/>
    </source>
</evidence>
<dbReference type="InterPro" id="IPR011102">
    <property type="entry name" value="Sig_transdc_His_kinase_HWE"/>
</dbReference>
<keyword evidence="6 15" id="KW-0808">Transferase</keyword>
<accession>A0ABV6IVH0</accession>
<dbReference type="Gene3D" id="3.30.565.10">
    <property type="entry name" value="Histidine kinase-like ATPase, C-terminal domain"/>
    <property type="match status" value="1"/>
</dbReference>
<keyword evidence="10" id="KW-0067">ATP-binding</keyword>
<evidence type="ECO:0000256" key="11">
    <source>
        <dbReference type="ARBA" id="ARBA00023026"/>
    </source>
</evidence>
<dbReference type="InterPro" id="IPR036890">
    <property type="entry name" value="HATPase_C_sf"/>
</dbReference>
<keyword evidence="9 15" id="KW-0418">Kinase</keyword>
<dbReference type="EC" id="2.7.13.3" evidence="2"/>
<dbReference type="PANTHER" id="PTHR41523:SF8">
    <property type="entry name" value="ETHYLENE RESPONSE SENSOR PROTEIN"/>
    <property type="match status" value="1"/>
</dbReference>
<keyword evidence="7" id="KW-0677">Repeat</keyword>
<keyword evidence="12" id="KW-0175">Coiled coil</keyword>
<comment type="caution">
    <text evidence="15">The sequence shown here is derived from an EMBL/GenBank/DDBJ whole genome shotgun (WGS) entry which is preliminary data.</text>
</comment>
<evidence type="ECO:0000259" key="14">
    <source>
        <dbReference type="PROSITE" id="PS50113"/>
    </source>
</evidence>
<evidence type="ECO:0000313" key="16">
    <source>
        <dbReference type="Proteomes" id="UP001589789"/>
    </source>
</evidence>
<feature type="domain" description="PAS" evidence="13">
    <location>
        <begin position="107"/>
        <end position="164"/>
    </location>
</feature>
<dbReference type="GO" id="GO:0004673">
    <property type="term" value="F:protein histidine kinase activity"/>
    <property type="evidence" value="ECO:0007669"/>
    <property type="project" value="UniProtKB-EC"/>
</dbReference>
<dbReference type="SUPFAM" id="SSF55874">
    <property type="entry name" value="ATPase domain of HSP90 chaperone/DNA topoisomerase II/histidine kinase"/>
    <property type="match status" value="1"/>
</dbReference>
<dbReference type="PROSITE" id="PS50112">
    <property type="entry name" value="PAS"/>
    <property type="match status" value="1"/>
</dbReference>
<dbReference type="Pfam" id="PF07536">
    <property type="entry name" value="HWE_HK"/>
    <property type="match status" value="1"/>
</dbReference>
<dbReference type="SMART" id="SM00091">
    <property type="entry name" value="PAS"/>
    <property type="match status" value="1"/>
</dbReference>
<comment type="catalytic activity">
    <reaction evidence="1">
        <text>ATP + protein L-histidine = ADP + protein N-phospho-L-histidine.</text>
        <dbReference type="EC" id="2.7.13.3"/>
    </reaction>
</comment>
<dbReference type="PANTHER" id="PTHR41523">
    <property type="entry name" value="TWO-COMPONENT SYSTEM SENSOR PROTEIN"/>
    <property type="match status" value="1"/>
</dbReference>
<keyword evidence="4" id="KW-0285">Flavoprotein</keyword>
<evidence type="ECO:0000259" key="13">
    <source>
        <dbReference type="PROSITE" id="PS50112"/>
    </source>
</evidence>
<evidence type="ECO:0000256" key="2">
    <source>
        <dbReference type="ARBA" id="ARBA00012438"/>
    </source>
</evidence>
<dbReference type="SMART" id="SM00911">
    <property type="entry name" value="HWE_HK"/>
    <property type="match status" value="1"/>
</dbReference>
<dbReference type="Proteomes" id="UP001589789">
    <property type="component" value="Unassembled WGS sequence"/>
</dbReference>
<dbReference type="NCBIfam" id="TIGR00229">
    <property type="entry name" value="sensory_box"/>
    <property type="match status" value="1"/>
</dbReference>
<evidence type="ECO:0000256" key="1">
    <source>
        <dbReference type="ARBA" id="ARBA00000085"/>
    </source>
</evidence>
<dbReference type="InterPro" id="IPR013767">
    <property type="entry name" value="PAS_fold"/>
</dbReference>
<dbReference type="InterPro" id="IPR000014">
    <property type="entry name" value="PAS"/>
</dbReference>
<gene>
    <name evidence="15" type="ORF">ACFFIC_18955</name>
</gene>
<keyword evidence="3" id="KW-0597">Phosphoprotein</keyword>
<proteinExistence type="predicted"/>
<sequence>MPPGRENKRVQVVFGQAPKCTEAASRSAIAEDLQQKLSSVAVRLSAREAELGGIREELRLSLDEARLLAENLEAANTALTRANAELEQRVAGRTAELQAANTALRASEEHMRLVFESATEYAILTLDLGGLVTSWNSGAQRILGYEADDILGQAAAVIFTPEDRAAGVPDLEMCQAAEEGRAQDERWHLRADGSRFWAAGMMMPLLGDEGELRGFLKILRDHTERRHEEERRALLLGELDHRVKNMFATVQAVAAQTLRQAGAPDNLYADFDARLRALSRSHDMLSRGGWEGAPLGEIVERTLEAYAKDGKAGRVSIGGPPILLPPHVAVAVNLALHELATNAAKYGALSASGGRIEVSWELERQAAGEVPVVVVLWRERGGPPVRPPERRGFGSKLLERAMPHEAGGEVTLDFAPDGVECRMRLPLVPPPEKDGTP</sequence>
<dbReference type="RefSeq" id="WP_377053222.1">
    <property type="nucleotide sequence ID" value="NZ_JBHLVZ010000067.1"/>
</dbReference>
<organism evidence="15 16">
    <name type="scientific">Muricoccus vinaceus</name>
    <dbReference type="NCBI Taxonomy" id="424704"/>
    <lineage>
        <taxon>Bacteria</taxon>
        <taxon>Pseudomonadati</taxon>
        <taxon>Pseudomonadota</taxon>
        <taxon>Alphaproteobacteria</taxon>
        <taxon>Acetobacterales</taxon>
        <taxon>Roseomonadaceae</taxon>
        <taxon>Muricoccus</taxon>
    </lineage>
</organism>
<protein>
    <recommendedName>
        <fullName evidence="2">histidine kinase</fullName>
        <ecNumber evidence="2">2.7.13.3</ecNumber>
    </recommendedName>
</protein>
<keyword evidence="11" id="KW-0843">Virulence</keyword>
<reference evidence="15 16" key="1">
    <citation type="submission" date="2024-09" db="EMBL/GenBank/DDBJ databases">
        <authorList>
            <person name="Sun Q."/>
            <person name="Mori K."/>
        </authorList>
    </citation>
    <scope>NUCLEOTIDE SEQUENCE [LARGE SCALE GENOMIC DNA]</scope>
    <source>
        <strain evidence="15 16">CCM 7468</strain>
    </source>
</reference>
<dbReference type="InterPro" id="IPR035965">
    <property type="entry name" value="PAS-like_dom_sf"/>
</dbReference>
<dbReference type="InterPro" id="IPR000700">
    <property type="entry name" value="PAS-assoc_C"/>
</dbReference>
<evidence type="ECO:0000256" key="12">
    <source>
        <dbReference type="SAM" id="Coils"/>
    </source>
</evidence>
<dbReference type="Gene3D" id="3.30.450.20">
    <property type="entry name" value="PAS domain"/>
    <property type="match status" value="1"/>
</dbReference>
<evidence type="ECO:0000256" key="4">
    <source>
        <dbReference type="ARBA" id="ARBA00022630"/>
    </source>
</evidence>
<dbReference type="PROSITE" id="PS50113">
    <property type="entry name" value="PAC"/>
    <property type="match status" value="1"/>
</dbReference>
<keyword evidence="8" id="KW-0547">Nucleotide-binding</keyword>
<dbReference type="SUPFAM" id="SSF55785">
    <property type="entry name" value="PYP-like sensor domain (PAS domain)"/>
    <property type="match status" value="1"/>
</dbReference>
<dbReference type="CDD" id="cd00130">
    <property type="entry name" value="PAS"/>
    <property type="match status" value="1"/>
</dbReference>
<name>A0ABV6IVH0_9PROT</name>
<keyword evidence="5" id="KW-0288">FMN</keyword>
<dbReference type="Pfam" id="PF00989">
    <property type="entry name" value="PAS"/>
    <property type="match status" value="1"/>
</dbReference>
<dbReference type="EMBL" id="JBHLVZ010000067">
    <property type="protein sequence ID" value="MFC0387606.1"/>
    <property type="molecule type" value="Genomic_DNA"/>
</dbReference>
<evidence type="ECO:0000256" key="9">
    <source>
        <dbReference type="ARBA" id="ARBA00022777"/>
    </source>
</evidence>
<keyword evidence="16" id="KW-1185">Reference proteome</keyword>
<feature type="domain" description="PAC" evidence="14">
    <location>
        <begin position="182"/>
        <end position="234"/>
    </location>
</feature>
<feature type="coiled-coil region" evidence="12">
    <location>
        <begin position="55"/>
        <end position="89"/>
    </location>
</feature>
<evidence type="ECO:0000256" key="7">
    <source>
        <dbReference type="ARBA" id="ARBA00022737"/>
    </source>
</evidence>
<evidence type="ECO:0000256" key="5">
    <source>
        <dbReference type="ARBA" id="ARBA00022643"/>
    </source>
</evidence>
<evidence type="ECO:0000313" key="15">
    <source>
        <dbReference type="EMBL" id="MFC0387606.1"/>
    </source>
</evidence>